<evidence type="ECO:0000256" key="6">
    <source>
        <dbReference type="ARBA" id="ARBA00022822"/>
    </source>
</evidence>
<dbReference type="PANTHER" id="PTHR42894">
    <property type="entry name" value="N-(5'-PHOSPHORIBOSYL)ANTHRANILATE ISOMERASE"/>
    <property type="match status" value="1"/>
</dbReference>
<keyword evidence="5 9" id="KW-0028">Amino-acid biosynthesis</keyword>
<keyword evidence="12" id="KW-1185">Reference proteome</keyword>
<evidence type="ECO:0000256" key="3">
    <source>
        <dbReference type="ARBA" id="ARBA00012572"/>
    </source>
</evidence>
<keyword evidence="7 9" id="KW-0057">Aromatic amino acid biosynthesis</keyword>
<comment type="catalytic activity">
    <reaction evidence="1 9">
        <text>N-(5-phospho-beta-D-ribosyl)anthranilate = 1-(2-carboxyphenylamino)-1-deoxy-D-ribulose 5-phosphate</text>
        <dbReference type="Rhea" id="RHEA:21540"/>
        <dbReference type="ChEBI" id="CHEBI:18277"/>
        <dbReference type="ChEBI" id="CHEBI:58613"/>
        <dbReference type="EC" id="5.3.1.24"/>
    </reaction>
</comment>
<evidence type="ECO:0000256" key="4">
    <source>
        <dbReference type="ARBA" id="ARBA00022272"/>
    </source>
</evidence>
<dbReference type="InterPro" id="IPR001240">
    <property type="entry name" value="PRAI_dom"/>
</dbReference>
<dbReference type="Proteomes" id="UP001196980">
    <property type="component" value="Unassembled WGS sequence"/>
</dbReference>
<proteinExistence type="inferred from homology"/>
<comment type="pathway">
    <text evidence="2 9">Amino-acid biosynthesis; L-tryptophan biosynthesis; L-tryptophan from chorismate: step 3/5.</text>
</comment>
<evidence type="ECO:0000313" key="11">
    <source>
        <dbReference type="EMBL" id="MBV6342993.1"/>
    </source>
</evidence>
<comment type="caution">
    <text evidence="11">The sequence shown here is derived from an EMBL/GenBank/DDBJ whole genome shotgun (WGS) entry which is preliminary data.</text>
</comment>
<name>A0ABS6S3K5_9BACT</name>
<dbReference type="EMBL" id="JABXWD010000405">
    <property type="protein sequence ID" value="MBV6342993.1"/>
    <property type="molecule type" value="Genomic_DNA"/>
</dbReference>
<dbReference type="EC" id="5.3.1.24" evidence="3 9"/>
<keyword evidence="8 9" id="KW-0413">Isomerase</keyword>
<feature type="domain" description="N-(5'phosphoribosyl) anthranilate isomerase (PRAI)" evidence="10">
    <location>
        <begin position="3"/>
        <end position="196"/>
    </location>
</feature>
<dbReference type="InterPro" id="IPR011060">
    <property type="entry name" value="RibuloseP-bd_barrel"/>
</dbReference>
<reference evidence="11 12" key="1">
    <citation type="journal article" date="2020" name="J Geophys Res Biogeosci">
        <title>Magnetotaxis as an Adaptation to Enable Bacterial Shuttling of Microbial Sulfur and Sulfur Cycling Across Aquatic Oxic#Anoxic Interfaces.</title>
        <authorList>
            <person name="Li J."/>
            <person name="Liu P."/>
            <person name="Wang J."/>
            <person name="Roberts A.P."/>
            <person name="Pan Y."/>
        </authorList>
    </citation>
    <scope>NUCLEOTIDE SEQUENCE [LARGE SCALE GENOMIC DNA]</scope>
    <source>
        <strain evidence="11 12">MYR-1_YQ</strain>
    </source>
</reference>
<dbReference type="InterPro" id="IPR013785">
    <property type="entry name" value="Aldolase_TIM"/>
</dbReference>
<evidence type="ECO:0000256" key="9">
    <source>
        <dbReference type="HAMAP-Rule" id="MF_00135"/>
    </source>
</evidence>
<gene>
    <name evidence="9" type="primary">trpF</name>
    <name evidence="11" type="ORF">HWQ67_15535</name>
</gene>
<dbReference type="SUPFAM" id="SSF51366">
    <property type="entry name" value="Ribulose-phoshate binding barrel"/>
    <property type="match status" value="1"/>
</dbReference>
<accession>A0ABS6S3K5</accession>
<organism evidence="11 12">
    <name type="scientific">Candidatus Magnetobacterium casense</name>
    <dbReference type="NCBI Taxonomy" id="1455061"/>
    <lineage>
        <taxon>Bacteria</taxon>
        <taxon>Pseudomonadati</taxon>
        <taxon>Nitrospirota</taxon>
        <taxon>Thermodesulfovibrionia</taxon>
        <taxon>Thermodesulfovibrionales</taxon>
        <taxon>Candidatus Magnetobacteriaceae</taxon>
        <taxon>Candidatus Magnetobacterium</taxon>
    </lineage>
</organism>
<dbReference type="Pfam" id="PF00697">
    <property type="entry name" value="PRAI"/>
    <property type="match status" value="1"/>
</dbReference>
<comment type="similarity">
    <text evidence="9">Belongs to the TrpF family.</text>
</comment>
<evidence type="ECO:0000256" key="5">
    <source>
        <dbReference type="ARBA" id="ARBA00022605"/>
    </source>
</evidence>
<evidence type="ECO:0000313" key="12">
    <source>
        <dbReference type="Proteomes" id="UP001196980"/>
    </source>
</evidence>
<evidence type="ECO:0000256" key="7">
    <source>
        <dbReference type="ARBA" id="ARBA00023141"/>
    </source>
</evidence>
<evidence type="ECO:0000256" key="2">
    <source>
        <dbReference type="ARBA" id="ARBA00004664"/>
    </source>
</evidence>
<dbReference type="InterPro" id="IPR044643">
    <property type="entry name" value="TrpF_fam"/>
</dbReference>
<evidence type="ECO:0000256" key="1">
    <source>
        <dbReference type="ARBA" id="ARBA00001164"/>
    </source>
</evidence>
<dbReference type="HAMAP" id="MF_00135">
    <property type="entry name" value="PRAI"/>
    <property type="match status" value="1"/>
</dbReference>
<keyword evidence="6 9" id="KW-0822">Tryptophan biosynthesis</keyword>
<sequence>MKVKICGITNADDAIVAAEAGADALGFVFYDKSPRCVTPQEVATIVRELPPFITTVGVFVNEGVADVIEKMTQSGLDVVQLHGDEGAEFSGVWSKVIKAFRVRDFVDLGVLQSYKVHAWLLDTYDDKVYGGTGKLFNWDIAMEAGRFGRIVLAGGLTVENVRDAIRRVRPYAVDVSSAVEDTKRKKNHDKIRAFIKEAKHP</sequence>
<evidence type="ECO:0000256" key="8">
    <source>
        <dbReference type="ARBA" id="ARBA00023235"/>
    </source>
</evidence>
<dbReference type="NCBIfam" id="NF002298">
    <property type="entry name" value="PRK01222.1-4"/>
    <property type="match status" value="1"/>
</dbReference>
<protein>
    <recommendedName>
        <fullName evidence="4 9">N-(5'-phosphoribosyl)anthranilate isomerase</fullName>
        <shortName evidence="9">PRAI</shortName>
        <ecNumber evidence="3 9">5.3.1.24</ecNumber>
    </recommendedName>
</protein>
<dbReference type="GO" id="GO:0004640">
    <property type="term" value="F:phosphoribosylanthranilate isomerase activity"/>
    <property type="evidence" value="ECO:0007669"/>
    <property type="project" value="UniProtKB-EC"/>
</dbReference>
<evidence type="ECO:0000259" key="10">
    <source>
        <dbReference type="Pfam" id="PF00697"/>
    </source>
</evidence>
<dbReference type="PANTHER" id="PTHR42894:SF1">
    <property type="entry name" value="N-(5'-PHOSPHORIBOSYL)ANTHRANILATE ISOMERASE"/>
    <property type="match status" value="1"/>
</dbReference>
<dbReference type="CDD" id="cd00405">
    <property type="entry name" value="PRAI"/>
    <property type="match status" value="1"/>
</dbReference>
<dbReference type="Gene3D" id="3.20.20.70">
    <property type="entry name" value="Aldolase class I"/>
    <property type="match status" value="1"/>
</dbReference>